<keyword evidence="2" id="KW-0812">Transmembrane</keyword>
<keyword evidence="2" id="KW-1133">Transmembrane helix</keyword>
<dbReference type="STRING" id="409849.ENSPMGP00000003460"/>
<feature type="transmembrane region" description="Helical" evidence="2">
    <location>
        <begin position="188"/>
        <end position="208"/>
    </location>
</feature>
<organism evidence="3 4">
    <name type="scientific">Periophthalmus magnuspinnatus</name>
    <dbReference type="NCBI Taxonomy" id="409849"/>
    <lineage>
        <taxon>Eukaryota</taxon>
        <taxon>Metazoa</taxon>
        <taxon>Chordata</taxon>
        <taxon>Craniata</taxon>
        <taxon>Vertebrata</taxon>
        <taxon>Euteleostomi</taxon>
        <taxon>Actinopterygii</taxon>
        <taxon>Neopterygii</taxon>
        <taxon>Teleostei</taxon>
        <taxon>Neoteleostei</taxon>
        <taxon>Acanthomorphata</taxon>
        <taxon>Gobiaria</taxon>
        <taxon>Gobiiformes</taxon>
        <taxon>Gobioidei</taxon>
        <taxon>Gobiidae</taxon>
        <taxon>Oxudercinae</taxon>
        <taxon>Periophthalmus</taxon>
    </lineage>
</organism>
<comment type="similarity">
    <text evidence="1">Belongs to the multi antimicrobial extrusion (MATE) (TC 2.A.66.1) family.</text>
</comment>
<feature type="transmembrane region" description="Helical" evidence="2">
    <location>
        <begin position="75"/>
        <end position="96"/>
    </location>
</feature>
<reference evidence="3" key="1">
    <citation type="submission" date="2025-08" db="UniProtKB">
        <authorList>
            <consortium name="Ensembl"/>
        </authorList>
    </citation>
    <scope>IDENTIFICATION</scope>
</reference>
<keyword evidence="4" id="KW-1185">Reference proteome</keyword>
<feature type="transmembrane region" description="Helical" evidence="2">
    <location>
        <begin position="253"/>
        <end position="276"/>
    </location>
</feature>
<feature type="transmembrane region" description="Helical" evidence="2">
    <location>
        <begin position="220"/>
        <end position="241"/>
    </location>
</feature>
<sequence>MSVLFCKVLCVQITFGSGNLKRAGVILQRGVLIMLLACFPCWSVLVNTEPLLLLVKQTPDVASKYIFFSLYKGIIWPQVITGAIGNILNAVINYVLLHILDMGVIGSAVANCITQYLLAGILCIYIIVRGLHRATWPGWSLACLQEWQPFLFLAIPSLVMTCLEFWVFELGVFLAGLISEVELGTQSVVYQLIIPLGLSAAASVRVGNALGAGNVEQAKVSATVPIISVIGGVAGGVLRGVGKQKQGAICNMLGYYVIGVPVGVSLMFAAKMGIIGKTPQFFSWRRSRQMRFNMCRLFLVCS</sequence>
<evidence type="ECO:0000256" key="1">
    <source>
        <dbReference type="ARBA" id="ARBA00010199"/>
    </source>
</evidence>
<dbReference type="Ensembl" id="ENSPMGT00000003670.1">
    <property type="protein sequence ID" value="ENSPMGP00000003460.1"/>
    <property type="gene ID" value="ENSPMGG00000002977.1"/>
</dbReference>
<dbReference type="PANTHER" id="PTHR11206">
    <property type="entry name" value="MULTIDRUG RESISTANCE PROTEIN"/>
    <property type="match status" value="1"/>
</dbReference>
<dbReference type="Proteomes" id="UP000261520">
    <property type="component" value="Unplaced"/>
</dbReference>
<evidence type="ECO:0000313" key="3">
    <source>
        <dbReference type="Ensembl" id="ENSPMGP00000003460.1"/>
    </source>
</evidence>
<dbReference type="AlphaFoldDB" id="A0A3B3ZFR7"/>
<dbReference type="GO" id="GO:0042910">
    <property type="term" value="F:xenobiotic transmembrane transporter activity"/>
    <property type="evidence" value="ECO:0007669"/>
    <property type="project" value="InterPro"/>
</dbReference>
<evidence type="ECO:0008006" key="5">
    <source>
        <dbReference type="Google" id="ProtNLM"/>
    </source>
</evidence>
<dbReference type="InterPro" id="IPR002528">
    <property type="entry name" value="MATE_fam"/>
</dbReference>
<name>A0A3B3ZFR7_9GOBI</name>
<accession>A0A3B3ZFR7</accession>
<feature type="transmembrane region" description="Helical" evidence="2">
    <location>
        <begin position="32"/>
        <end position="55"/>
    </location>
</feature>
<evidence type="ECO:0000313" key="4">
    <source>
        <dbReference type="Proteomes" id="UP000261520"/>
    </source>
</evidence>
<evidence type="ECO:0000256" key="2">
    <source>
        <dbReference type="SAM" id="Phobius"/>
    </source>
</evidence>
<reference evidence="3" key="2">
    <citation type="submission" date="2025-09" db="UniProtKB">
        <authorList>
            <consortium name="Ensembl"/>
        </authorList>
    </citation>
    <scope>IDENTIFICATION</scope>
</reference>
<keyword evidence="2" id="KW-0472">Membrane</keyword>
<dbReference type="GO" id="GO:0016020">
    <property type="term" value="C:membrane"/>
    <property type="evidence" value="ECO:0007669"/>
    <property type="project" value="InterPro"/>
</dbReference>
<dbReference type="GO" id="GO:0015297">
    <property type="term" value="F:antiporter activity"/>
    <property type="evidence" value="ECO:0007669"/>
    <property type="project" value="InterPro"/>
</dbReference>
<feature type="transmembrane region" description="Helical" evidence="2">
    <location>
        <begin position="149"/>
        <end position="168"/>
    </location>
</feature>
<protein>
    <recommendedName>
        <fullName evidence="5">Solute carrier family 47 member 3</fullName>
    </recommendedName>
</protein>
<dbReference type="Pfam" id="PF01554">
    <property type="entry name" value="MatE"/>
    <property type="match status" value="1"/>
</dbReference>
<feature type="transmembrane region" description="Helical" evidence="2">
    <location>
        <begin position="108"/>
        <end position="128"/>
    </location>
</feature>
<proteinExistence type="inferred from homology"/>